<dbReference type="Proteomes" id="UP000824533">
    <property type="component" value="Linkage Group LG03"/>
</dbReference>
<organism evidence="1 2">
    <name type="scientific">Dendrolimus kikuchii</name>
    <dbReference type="NCBI Taxonomy" id="765133"/>
    <lineage>
        <taxon>Eukaryota</taxon>
        <taxon>Metazoa</taxon>
        <taxon>Ecdysozoa</taxon>
        <taxon>Arthropoda</taxon>
        <taxon>Hexapoda</taxon>
        <taxon>Insecta</taxon>
        <taxon>Pterygota</taxon>
        <taxon>Neoptera</taxon>
        <taxon>Endopterygota</taxon>
        <taxon>Lepidoptera</taxon>
        <taxon>Glossata</taxon>
        <taxon>Ditrysia</taxon>
        <taxon>Bombycoidea</taxon>
        <taxon>Lasiocampidae</taxon>
        <taxon>Dendrolimus</taxon>
    </lineage>
</organism>
<accession>A0ACC1DE04</accession>
<proteinExistence type="predicted"/>
<name>A0ACC1DE04_9NEOP</name>
<keyword evidence="2" id="KW-1185">Reference proteome</keyword>
<comment type="caution">
    <text evidence="1">The sequence shown here is derived from an EMBL/GenBank/DDBJ whole genome shotgun (WGS) entry which is preliminary data.</text>
</comment>
<evidence type="ECO:0000313" key="2">
    <source>
        <dbReference type="Proteomes" id="UP000824533"/>
    </source>
</evidence>
<gene>
    <name evidence="1" type="ORF">K1T71_001563</name>
</gene>
<protein>
    <submittedName>
        <fullName evidence="1">Uncharacterized protein</fullName>
    </submittedName>
</protein>
<sequence>MGALRCGARALAAVFVLVSPDAIIIAMLVRAAGLGVYQGGSATTSSAGSLQFRLHIDS</sequence>
<dbReference type="EMBL" id="CM034389">
    <property type="protein sequence ID" value="KAJ0182194.1"/>
    <property type="molecule type" value="Genomic_DNA"/>
</dbReference>
<evidence type="ECO:0000313" key="1">
    <source>
        <dbReference type="EMBL" id="KAJ0182194.1"/>
    </source>
</evidence>
<reference evidence="1 2" key="1">
    <citation type="journal article" date="2021" name="Front. Genet.">
        <title>Chromosome-Level Genome Assembly Reveals Significant Gene Expansion in the Toll and IMD Signaling Pathways of Dendrolimus kikuchii.</title>
        <authorList>
            <person name="Zhou J."/>
            <person name="Wu P."/>
            <person name="Xiong Z."/>
            <person name="Liu N."/>
            <person name="Zhao N."/>
            <person name="Ji M."/>
            <person name="Qiu Y."/>
            <person name="Yang B."/>
        </authorList>
    </citation>
    <scope>NUCLEOTIDE SEQUENCE [LARGE SCALE GENOMIC DNA]</scope>
    <source>
        <strain evidence="1">Ann1</strain>
    </source>
</reference>